<sequence>MLEAVQRRAAGGPVDHWSKAVAMSRGEKVPLVIDYEQAGERAALVSLTGALDVDTVHLLSKTTTSGLSVSFQDGAVPRPCPLARPAVARYIGDMTPRDGYPSDLSDDRWALIEPVLTGWRAGAAGTPWTSAAHPNTTCGTS</sequence>
<name>A0A918PDL1_9ACTN</name>
<organism evidence="1 2">
    <name type="scientific">Streptomyces poonensis</name>
    <dbReference type="NCBI Taxonomy" id="68255"/>
    <lineage>
        <taxon>Bacteria</taxon>
        <taxon>Bacillati</taxon>
        <taxon>Actinomycetota</taxon>
        <taxon>Actinomycetes</taxon>
        <taxon>Kitasatosporales</taxon>
        <taxon>Streptomycetaceae</taxon>
        <taxon>Streptomyces</taxon>
    </lineage>
</organism>
<gene>
    <name evidence="1" type="ORF">GCM10010365_21130</name>
</gene>
<keyword evidence="2" id="KW-1185">Reference proteome</keyword>
<dbReference type="AlphaFoldDB" id="A0A918PDL1"/>
<evidence type="ECO:0000313" key="2">
    <source>
        <dbReference type="Proteomes" id="UP000622166"/>
    </source>
</evidence>
<proteinExistence type="predicted"/>
<protein>
    <submittedName>
        <fullName evidence="1">Uncharacterized protein</fullName>
    </submittedName>
</protein>
<accession>A0A918PDL1</accession>
<dbReference type="Proteomes" id="UP000622166">
    <property type="component" value="Unassembled WGS sequence"/>
</dbReference>
<reference evidence="1" key="1">
    <citation type="journal article" date="2014" name="Int. J. Syst. Evol. Microbiol.">
        <title>Complete genome sequence of Corynebacterium casei LMG S-19264T (=DSM 44701T), isolated from a smear-ripened cheese.</title>
        <authorList>
            <consortium name="US DOE Joint Genome Institute (JGI-PGF)"/>
            <person name="Walter F."/>
            <person name="Albersmeier A."/>
            <person name="Kalinowski J."/>
            <person name="Ruckert C."/>
        </authorList>
    </citation>
    <scope>NUCLEOTIDE SEQUENCE</scope>
    <source>
        <strain evidence="1">JCM 4815</strain>
    </source>
</reference>
<dbReference type="EMBL" id="BMVW01000002">
    <property type="protein sequence ID" value="GGZ01856.1"/>
    <property type="molecule type" value="Genomic_DNA"/>
</dbReference>
<reference evidence="1" key="2">
    <citation type="submission" date="2020-09" db="EMBL/GenBank/DDBJ databases">
        <authorList>
            <person name="Sun Q."/>
            <person name="Ohkuma M."/>
        </authorList>
    </citation>
    <scope>NUCLEOTIDE SEQUENCE</scope>
    <source>
        <strain evidence="1">JCM 4815</strain>
    </source>
</reference>
<comment type="caution">
    <text evidence="1">The sequence shown here is derived from an EMBL/GenBank/DDBJ whole genome shotgun (WGS) entry which is preliminary data.</text>
</comment>
<evidence type="ECO:0000313" key="1">
    <source>
        <dbReference type="EMBL" id="GGZ01856.1"/>
    </source>
</evidence>